<accession>A0A212KD14</accession>
<dbReference type="InterPro" id="IPR015795">
    <property type="entry name" value="Pyrv_Knase_C"/>
</dbReference>
<evidence type="ECO:0000256" key="12">
    <source>
        <dbReference type="ARBA" id="ARBA00022842"/>
    </source>
</evidence>
<dbReference type="SUPFAM" id="SSF52935">
    <property type="entry name" value="PK C-terminal domain-like"/>
    <property type="match status" value="1"/>
</dbReference>
<dbReference type="PRINTS" id="PR01050">
    <property type="entry name" value="PYRUVTKNASE"/>
</dbReference>
<evidence type="ECO:0000256" key="10">
    <source>
        <dbReference type="ARBA" id="ARBA00022777"/>
    </source>
</evidence>
<sequence length="480" mass="52121">MRRTKIICTLGPSVDSEEMIRKLVLAGMNAARFNFSHGTHESHKAQLLKLRHVRDELGSPVAAILDTKGPEIRIKTFKTGSIELQKGDKFILTTAEYEGDNKKVSVTYDNLHNEVAPGNHILVDDGLIDLLVERINGQEITCTVENGGPLSNNKSINIPDVHILLPSLTDKDREDLKFACENDFDFIAASFVRKASDVHDIRACLHEYGGDNIRIISKIENREGVDNLEEIVEASDGIMVARGDLGVEIPAHEVPILQKKMIRITTMSGIPVITATQMLDSMIRNPRPTRAEVSDVANAVFDGTSCVMLSGETASGKYPIEAVSAMVATITAAEGAIDYWHRFREKISMIDCSSISNAITHTCCMAAMDLDAKAILAPTESGYTAKVISRFRPACPIVALCQSEKVRRQLSISWGVVSFLSGFVDSTDRLFSLAVDVATKEGAVSPGDTVVITAGVPIGESGTTNLIKAQIVGEKLKGLM</sequence>
<dbReference type="GO" id="GO:0030955">
    <property type="term" value="F:potassium ion binding"/>
    <property type="evidence" value="ECO:0007669"/>
    <property type="project" value="UniProtKB-UniRule"/>
</dbReference>
<comment type="pathway">
    <text evidence="3 17">Carbohydrate degradation; glycolysis; pyruvate from D-glyceraldehyde 3-phosphate: step 5/5.</text>
</comment>
<dbReference type="EMBL" id="FLUN01000001">
    <property type="protein sequence ID" value="SBW09517.1"/>
    <property type="molecule type" value="Genomic_DNA"/>
</dbReference>
<keyword evidence="7 17" id="KW-0808">Transferase</keyword>
<evidence type="ECO:0000313" key="20">
    <source>
        <dbReference type="EMBL" id="SBW09517.1"/>
    </source>
</evidence>
<evidence type="ECO:0000256" key="15">
    <source>
        <dbReference type="ARBA" id="ARBA00023317"/>
    </source>
</evidence>
<keyword evidence="15 20" id="KW-0670">Pyruvate</keyword>
<dbReference type="InterPro" id="IPR011037">
    <property type="entry name" value="Pyrv_Knase-like_insert_dom_sf"/>
</dbReference>
<dbReference type="InterPro" id="IPR015806">
    <property type="entry name" value="Pyrv_Knase_insert_dom_sf"/>
</dbReference>
<dbReference type="Pfam" id="PF00224">
    <property type="entry name" value="PK"/>
    <property type="match status" value="1"/>
</dbReference>
<evidence type="ECO:0000256" key="2">
    <source>
        <dbReference type="ARBA" id="ARBA00001958"/>
    </source>
</evidence>
<dbReference type="NCBIfam" id="NF004491">
    <property type="entry name" value="PRK05826.1"/>
    <property type="match status" value="1"/>
</dbReference>
<dbReference type="GO" id="GO:0005524">
    <property type="term" value="F:ATP binding"/>
    <property type="evidence" value="ECO:0007669"/>
    <property type="project" value="UniProtKB-KW"/>
</dbReference>
<organism evidence="20">
    <name type="scientific">uncultured Eubacteriales bacterium</name>
    <dbReference type="NCBI Taxonomy" id="172733"/>
    <lineage>
        <taxon>Bacteria</taxon>
        <taxon>Bacillati</taxon>
        <taxon>Bacillota</taxon>
        <taxon>Clostridia</taxon>
        <taxon>Eubacteriales</taxon>
        <taxon>environmental samples</taxon>
    </lineage>
</organism>
<keyword evidence="11" id="KW-0067">ATP-binding</keyword>
<keyword evidence="8" id="KW-0479">Metal-binding</keyword>
<dbReference type="GO" id="GO:0006950">
    <property type="term" value="P:response to stress"/>
    <property type="evidence" value="ECO:0007669"/>
    <property type="project" value="UniProtKB-ARBA"/>
</dbReference>
<evidence type="ECO:0000256" key="16">
    <source>
        <dbReference type="NCBIfam" id="TIGR01064"/>
    </source>
</evidence>
<proteinExistence type="inferred from homology"/>
<dbReference type="Gene3D" id="3.20.20.60">
    <property type="entry name" value="Phosphoenolpyruvate-binding domains"/>
    <property type="match status" value="1"/>
</dbReference>
<feature type="domain" description="Pyruvate kinase barrel" evidence="18">
    <location>
        <begin position="1"/>
        <end position="323"/>
    </location>
</feature>
<keyword evidence="9" id="KW-0547">Nucleotide-binding</keyword>
<dbReference type="InterPro" id="IPR015793">
    <property type="entry name" value="Pyrv_Knase_brl"/>
</dbReference>
<evidence type="ECO:0000256" key="6">
    <source>
        <dbReference type="ARBA" id="ARBA00018587"/>
    </source>
</evidence>
<keyword evidence="12 17" id="KW-0460">Magnesium</keyword>
<comment type="cofactor">
    <cofactor evidence="1">
        <name>Mg(2+)</name>
        <dbReference type="ChEBI" id="CHEBI:18420"/>
    </cofactor>
</comment>
<reference evidence="20" key="1">
    <citation type="submission" date="2016-04" db="EMBL/GenBank/DDBJ databases">
        <authorList>
            <person name="Evans L.H."/>
            <person name="Alamgir A."/>
            <person name="Owens N."/>
            <person name="Weber N.D."/>
            <person name="Virtaneva K."/>
            <person name="Barbian K."/>
            <person name="Babar A."/>
            <person name="Rosenke K."/>
        </authorList>
    </citation>
    <scope>NUCLEOTIDE SEQUENCE</scope>
    <source>
        <strain evidence="20">86</strain>
    </source>
</reference>
<dbReference type="Gene3D" id="2.40.33.10">
    <property type="entry name" value="PK beta-barrel domain-like"/>
    <property type="match status" value="1"/>
</dbReference>
<evidence type="ECO:0000256" key="9">
    <source>
        <dbReference type="ARBA" id="ARBA00022741"/>
    </source>
</evidence>
<dbReference type="GO" id="GO:0004743">
    <property type="term" value="F:pyruvate kinase activity"/>
    <property type="evidence" value="ECO:0007669"/>
    <property type="project" value="UniProtKB-UniRule"/>
</dbReference>
<feature type="domain" description="Pyruvate kinase C-terminal" evidence="19">
    <location>
        <begin position="357"/>
        <end position="468"/>
    </location>
</feature>
<evidence type="ECO:0000259" key="19">
    <source>
        <dbReference type="Pfam" id="PF02887"/>
    </source>
</evidence>
<dbReference type="EC" id="2.7.1.40" evidence="5 16"/>
<keyword evidence="10 17" id="KW-0418">Kinase</keyword>
<evidence type="ECO:0000256" key="5">
    <source>
        <dbReference type="ARBA" id="ARBA00012142"/>
    </source>
</evidence>
<evidence type="ECO:0000256" key="3">
    <source>
        <dbReference type="ARBA" id="ARBA00004997"/>
    </source>
</evidence>
<dbReference type="InterPro" id="IPR015813">
    <property type="entry name" value="Pyrv/PenolPyrv_kinase-like_dom"/>
</dbReference>
<dbReference type="GO" id="GO:0000287">
    <property type="term" value="F:magnesium ion binding"/>
    <property type="evidence" value="ECO:0007669"/>
    <property type="project" value="UniProtKB-UniRule"/>
</dbReference>
<keyword evidence="14 17" id="KW-0324">Glycolysis</keyword>
<dbReference type="Pfam" id="PF02887">
    <property type="entry name" value="PK_C"/>
    <property type="match status" value="1"/>
</dbReference>
<dbReference type="UniPathway" id="UPA00109">
    <property type="reaction ID" value="UER00188"/>
</dbReference>
<evidence type="ECO:0000256" key="8">
    <source>
        <dbReference type="ARBA" id="ARBA00022723"/>
    </source>
</evidence>
<dbReference type="SUPFAM" id="SSF50800">
    <property type="entry name" value="PK beta-barrel domain-like"/>
    <property type="match status" value="1"/>
</dbReference>
<protein>
    <recommendedName>
        <fullName evidence="6 16">Pyruvate kinase</fullName>
        <ecNumber evidence="5 16">2.7.1.40</ecNumber>
    </recommendedName>
</protein>
<dbReference type="PROSITE" id="PS00110">
    <property type="entry name" value="PYRUVATE_KINASE"/>
    <property type="match status" value="1"/>
</dbReference>
<dbReference type="SUPFAM" id="SSF51621">
    <property type="entry name" value="Phosphoenolpyruvate/pyruvate domain"/>
    <property type="match status" value="1"/>
</dbReference>
<dbReference type="Gene3D" id="3.40.1380.20">
    <property type="entry name" value="Pyruvate kinase, C-terminal domain"/>
    <property type="match status" value="1"/>
</dbReference>
<evidence type="ECO:0000256" key="4">
    <source>
        <dbReference type="ARBA" id="ARBA00008663"/>
    </source>
</evidence>
<name>A0A212KD14_9FIRM</name>
<dbReference type="FunFam" id="3.20.20.60:FF:000001">
    <property type="entry name" value="Pyruvate kinase"/>
    <property type="match status" value="1"/>
</dbReference>
<dbReference type="InterPro" id="IPR001697">
    <property type="entry name" value="Pyr_Knase"/>
</dbReference>
<dbReference type="FunFam" id="2.40.33.10:FF:000001">
    <property type="entry name" value="Pyruvate kinase"/>
    <property type="match status" value="1"/>
</dbReference>
<dbReference type="InterPro" id="IPR018209">
    <property type="entry name" value="Pyrv_Knase_AS"/>
</dbReference>
<evidence type="ECO:0000256" key="11">
    <source>
        <dbReference type="ARBA" id="ARBA00022840"/>
    </source>
</evidence>
<dbReference type="PANTHER" id="PTHR11817">
    <property type="entry name" value="PYRUVATE KINASE"/>
    <property type="match status" value="1"/>
</dbReference>
<evidence type="ECO:0000256" key="13">
    <source>
        <dbReference type="ARBA" id="ARBA00022958"/>
    </source>
</evidence>
<dbReference type="InterPro" id="IPR040442">
    <property type="entry name" value="Pyrv_kinase-like_dom_sf"/>
</dbReference>
<comment type="cofactor">
    <cofactor evidence="2">
        <name>K(+)</name>
        <dbReference type="ChEBI" id="CHEBI:29103"/>
    </cofactor>
</comment>
<evidence type="ECO:0000256" key="14">
    <source>
        <dbReference type="ARBA" id="ARBA00023152"/>
    </source>
</evidence>
<comment type="catalytic activity">
    <reaction evidence="17">
        <text>pyruvate + ATP = phosphoenolpyruvate + ADP + H(+)</text>
        <dbReference type="Rhea" id="RHEA:18157"/>
        <dbReference type="ChEBI" id="CHEBI:15361"/>
        <dbReference type="ChEBI" id="CHEBI:15378"/>
        <dbReference type="ChEBI" id="CHEBI:30616"/>
        <dbReference type="ChEBI" id="CHEBI:58702"/>
        <dbReference type="ChEBI" id="CHEBI:456216"/>
        <dbReference type="EC" id="2.7.1.40"/>
    </reaction>
</comment>
<dbReference type="NCBIfam" id="TIGR01064">
    <property type="entry name" value="pyruv_kin"/>
    <property type="match status" value="1"/>
</dbReference>
<dbReference type="GO" id="GO:0016301">
    <property type="term" value="F:kinase activity"/>
    <property type="evidence" value="ECO:0007669"/>
    <property type="project" value="UniProtKB-KW"/>
</dbReference>
<dbReference type="NCBIfam" id="NF004978">
    <property type="entry name" value="PRK06354.1"/>
    <property type="match status" value="1"/>
</dbReference>
<evidence type="ECO:0000259" key="18">
    <source>
        <dbReference type="Pfam" id="PF00224"/>
    </source>
</evidence>
<dbReference type="AlphaFoldDB" id="A0A212KD14"/>
<comment type="similarity">
    <text evidence="4 17">Belongs to the pyruvate kinase family.</text>
</comment>
<evidence type="ECO:0000256" key="17">
    <source>
        <dbReference type="RuleBase" id="RU000504"/>
    </source>
</evidence>
<gene>
    <name evidence="20" type="primary">pyk</name>
    <name evidence="20" type="ORF">KL86CLO1_12675</name>
</gene>
<evidence type="ECO:0000256" key="7">
    <source>
        <dbReference type="ARBA" id="ARBA00022679"/>
    </source>
</evidence>
<evidence type="ECO:0000256" key="1">
    <source>
        <dbReference type="ARBA" id="ARBA00001946"/>
    </source>
</evidence>
<dbReference type="InterPro" id="IPR036918">
    <property type="entry name" value="Pyrv_Knase_C_sf"/>
</dbReference>
<keyword evidence="13" id="KW-0630">Potassium</keyword>